<proteinExistence type="predicted"/>
<reference evidence="1 2" key="1">
    <citation type="submission" date="2018-07" db="EMBL/GenBank/DDBJ databases">
        <title>High-quality-draft genome sequence of Gaiella occulta.</title>
        <authorList>
            <person name="Severino R."/>
            <person name="Froufe H.J.C."/>
            <person name="Rainey F.A."/>
            <person name="Barroso C."/>
            <person name="Albuquerque L."/>
            <person name="Lobo-Da-Cunha A."/>
            <person name="Da Costa M.S."/>
            <person name="Egas C."/>
        </authorList>
    </citation>
    <scope>NUCLEOTIDE SEQUENCE [LARGE SCALE GENOMIC DNA]</scope>
    <source>
        <strain evidence="1 2">F2-233</strain>
    </source>
</reference>
<accession>A0A7M2Z1X5</accession>
<evidence type="ECO:0000313" key="2">
    <source>
        <dbReference type="Proteomes" id="UP000254134"/>
    </source>
</evidence>
<sequence>MSELDVLRVREEVLQAMYWMRAEGLAESSSTLELARFLAVPSGTLGPYLERFATEGYLSVADGRYALSDKGIETGKRSFAEEFADLTRPTHGECDDDCWCHDSPEAAARCLEERAGAHVSH</sequence>
<protein>
    <submittedName>
        <fullName evidence="1">Uncharacterized protein</fullName>
    </submittedName>
</protein>
<dbReference type="EMBL" id="QQZY01000001">
    <property type="protein sequence ID" value="RDI75832.1"/>
    <property type="molecule type" value="Genomic_DNA"/>
</dbReference>
<dbReference type="OrthoDB" id="3691042at2"/>
<name>A0A7M2Z1X5_9ACTN</name>
<dbReference type="Proteomes" id="UP000254134">
    <property type="component" value="Unassembled WGS sequence"/>
</dbReference>
<dbReference type="AlphaFoldDB" id="A0A7M2Z1X5"/>
<dbReference type="RefSeq" id="WP_114794716.1">
    <property type="nucleotide sequence ID" value="NZ_QQZY01000001.1"/>
</dbReference>
<evidence type="ECO:0000313" key="1">
    <source>
        <dbReference type="EMBL" id="RDI75832.1"/>
    </source>
</evidence>
<comment type="caution">
    <text evidence="1">The sequence shown here is derived from an EMBL/GenBank/DDBJ whole genome shotgun (WGS) entry which is preliminary data.</text>
</comment>
<gene>
    <name evidence="1" type="ORF">Gocc_0251</name>
</gene>
<organism evidence="1 2">
    <name type="scientific">Gaiella occulta</name>
    <dbReference type="NCBI Taxonomy" id="1002870"/>
    <lineage>
        <taxon>Bacteria</taxon>
        <taxon>Bacillati</taxon>
        <taxon>Actinomycetota</taxon>
        <taxon>Thermoleophilia</taxon>
        <taxon>Gaiellales</taxon>
        <taxon>Gaiellaceae</taxon>
        <taxon>Gaiella</taxon>
    </lineage>
</organism>
<keyword evidence="2" id="KW-1185">Reference proteome</keyword>
<reference evidence="2" key="2">
    <citation type="journal article" date="2019" name="MicrobiologyOpen">
        <title>High-quality draft genome sequence of Gaiella occulta isolated from a 150 meter deep mineral water borehole and comparison with the genome sequences of other deep-branching lineages of the phylum Actinobacteria.</title>
        <authorList>
            <person name="Severino R."/>
            <person name="Froufe H.J.C."/>
            <person name="Barroso C."/>
            <person name="Albuquerque L."/>
            <person name="Lobo-da-Cunha A."/>
            <person name="da Costa M.S."/>
            <person name="Egas C."/>
        </authorList>
    </citation>
    <scope>NUCLEOTIDE SEQUENCE [LARGE SCALE GENOMIC DNA]</scope>
    <source>
        <strain evidence="2">F2-233</strain>
    </source>
</reference>